<evidence type="ECO:0000313" key="1">
    <source>
        <dbReference type="EMBL" id="SCV01462.1"/>
    </source>
</evidence>
<proteinExistence type="predicted"/>
<dbReference type="AlphaFoldDB" id="A0A1G4KB21"/>
<dbReference type="Proteomes" id="UP000189911">
    <property type="component" value="Chromosome F"/>
</dbReference>
<reference evidence="2" key="1">
    <citation type="submission" date="2016-03" db="EMBL/GenBank/DDBJ databases">
        <authorList>
            <person name="Devillers Hugo."/>
        </authorList>
    </citation>
    <scope>NUCLEOTIDE SEQUENCE [LARGE SCALE GENOMIC DNA]</scope>
</reference>
<evidence type="ECO:0000313" key="2">
    <source>
        <dbReference type="Proteomes" id="UP000189911"/>
    </source>
</evidence>
<keyword evidence="2" id="KW-1185">Reference proteome</keyword>
<dbReference type="EMBL" id="LT598452">
    <property type="protein sequence ID" value="SCV01462.1"/>
    <property type="molecule type" value="Genomic_DNA"/>
</dbReference>
<dbReference type="OrthoDB" id="4028543at2759"/>
<accession>A0A1G4KB21</accession>
<protein>
    <submittedName>
        <fullName evidence="1">LANO_0F11892g1_1</fullName>
    </submittedName>
</protein>
<organism evidence="1 2">
    <name type="scientific">Lachancea nothofagi CBS 11611</name>
    <dbReference type="NCBI Taxonomy" id="1266666"/>
    <lineage>
        <taxon>Eukaryota</taxon>
        <taxon>Fungi</taxon>
        <taxon>Dikarya</taxon>
        <taxon>Ascomycota</taxon>
        <taxon>Saccharomycotina</taxon>
        <taxon>Saccharomycetes</taxon>
        <taxon>Saccharomycetales</taxon>
        <taxon>Saccharomycetaceae</taxon>
        <taxon>Lachancea</taxon>
    </lineage>
</organism>
<name>A0A1G4KB21_9SACH</name>
<sequence length="111" mass="12857">MLCDVALRKRVSRFYKKTPTIQFLKRVESRSRKPKRFIQPSAGGALLIRYGTLHGYQDLRALQCRYRGINHGDKVKLGSRCQCQTHALNPSPLHKDISRGMKKRLQLKLHS</sequence>
<gene>
    <name evidence="1" type="ORF">LANO_0F11892G</name>
</gene>